<organism evidence="5 6">
    <name type="scientific">Marasmiellus scandens</name>
    <dbReference type="NCBI Taxonomy" id="2682957"/>
    <lineage>
        <taxon>Eukaryota</taxon>
        <taxon>Fungi</taxon>
        <taxon>Dikarya</taxon>
        <taxon>Basidiomycota</taxon>
        <taxon>Agaricomycotina</taxon>
        <taxon>Agaricomycetes</taxon>
        <taxon>Agaricomycetidae</taxon>
        <taxon>Agaricales</taxon>
        <taxon>Marasmiineae</taxon>
        <taxon>Omphalotaceae</taxon>
        <taxon>Marasmiellus</taxon>
    </lineage>
</organism>
<dbReference type="Proteomes" id="UP001498398">
    <property type="component" value="Unassembled WGS sequence"/>
</dbReference>
<feature type="compositionally biased region" description="Basic and acidic residues" evidence="4">
    <location>
        <begin position="59"/>
        <end position="74"/>
    </location>
</feature>
<reference evidence="5 6" key="1">
    <citation type="submission" date="2024-01" db="EMBL/GenBank/DDBJ databases">
        <title>A draft genome for the cacao thread blight pathogen Marasmiellus scandens.</title>
        <authorList>
            <person name="Baruah I.K."/>
            <person name="Leung J."/>
            <person name="Bukari Y."/>
            <person name="Amoako-Attah I."/>
            <person name="Meinhardt L.W."/>
            <person name="Bailey B.A."/>
            <person name="Cohen S.P."/>
        </authorList>
    </citation>
    <scope>NUCLEOTIDE SEQUENCE [LARGE SCALE GENOMIC DNA]</scope>
    <source>
        <strain evidence="5 6">GH-19</strain>
    </source>
</reference>
<keyword evidence="2" id="KW-0677">Repeat</keyword>
<accession>A0ABR1J170</accession>
<feature type="compositionally biased region" description="Acidic residues" evidence="4">
    <location>
        <begin position="140"/>
        <end position="160"/>
    </location>
</feature>
<protein>
    <recommendedName>
        <fullName evidence="7">WD40 repeat-like protein</fullName>
    </recommendedName>
</protein>
<evidence type="ECO:0000256" key="3">
    <source>
        <dbReference type="PROSITE-ProRule" id="PRU00221"/>
    </source>
</evidence>
<dbReference type="Pfam" id="PF00400">
    <property type="entry name" value="WD40"/>
    <property type="match status" value="1"/>
</dbReference>
<comment type="caution">
    <text evidence="5">The sequence shown here is derived from an EMBL/GenBank/DDBJ whole genome shotgun (WGS) entry which is preliminary data.</text>
</comment>
<evidence type="ECO:0000256" key="2">
    <source>
        <dbReference type="ARBA" id="ARBA00022737"/>
    </source>
</evidence>
<evidence type="ECO:0000313" key="6">
    <source>
        <dbReference type="Proteomes" id="UP001498398"/>
    </source>
</evidence>
<evidence type="ECO:0000313" key="5">
    <source>
        <dbReference type="EMBL" id="KAK7447053.1"/>
    </source>
</evidence>
<sequence>MSHYKPGEVPPLLDHPHGVWDQPDPSESNRNQNSNSASVPYSYLDIFGKTRRRASLRLVEQEQQRPRTSVDEPRFSYGVGPPISASSSSSRVLSRNTSFKARLSMMAASARAGAGASASVSASEGTGAIGTSRKRRLSGVEDDNGDEYPTDVDEPSVSDDEGARVPRKRMRRESDWLESVSTYIPKASIPTSPPAAPPSPPRYLTRDPRDGFALMRSASLTSIHSNTPKQPSDRSALYKMKDWGMSIPFSVPDTFDTSAYLPLTISFKNNMYFTRGNRVHVKPWSRQSNHNQDITQICRVEEKYGEVKLLGCSKLKEEVVIVTTKSTGTGNSFGTVFLVDVEASNKPTWSWRASKPIGAVEWHGNLVTVGTANDGMIKFYDVRTRGEGGKFSVKMKSDSRRLTRHQGRITKLGWNKTGQVLASGDENGVVYCWDDRTKVPLEVGDASSRRKKMKHQGAVSALTWHPMEPNTLGTADTSGVVRFWSINTKQADNRRGPGSYELDSRVVNIHFSPDFKDEFITVQGRSTVVHHSLPTASQVNTANSLVALTFPQINHVVGKGIFEADNSNLNRLISIGVAGPSARPYLTERSGSDYSQPQTGVLDKEVTGSVMINGGTKVVVAVPKEGLLKVWDVWGKHNPKDPETKQLRRRSSLRLDRL</sequence>
<feature type="compositionally biased region" description="Low complexity" evidence="4">
    <location>
        <begin position="114"/>
        <end position="126"/>
    </location>
</feature>
<feature type="repeat" description="WD" evidence="3">
    <location>
        <begin position="452"/>
        <end position="494"/>
    </location>
</feature>
<dbReference type="PROSITE" id="PS50082">
    <property type="entry name" value="WD_REPEATS_2"/>
    <property type="match status" value="2"/>
</dbReference>
<feature type="region of interest" description="Disordered" evidence="4">
    <location>
        <begin position="57"/>
        <end position="92"/>
    </location>
</feature>
<proteinExistence type="predicted"/>
<feature type="region of interest" description="Disordered" evidence="4">
    <location>
        <begin position="639"/>
        <end position="658"/>
    </location>
</feature>
<feature type="region of interest" description="Disordered" evidence="4">
    <location>
        <begin position="114"/>
        <end position="174"/>
    </location>
</feature>
<dbReference type="InterPro" id="IPR001680">
    <property type="entry name" value="WD40_rpt"/>
</dbReference>
<dbReference type="EMBL" id="JBANRG010000042">
    <property type="protein sequence ID" value="KAK7447053.1"/>
    <property type="molecule type" value="Genomic_DNA"/>
</dbReference>
<evidence type="ECO:0000256" key="1">
    <source>
        <dbReference type="ARBA" id="ARBA00022574"/>
    </source>
</evidence>
<dbReference type="PROSITE" id="PS50294">
    <property type="entry name" value="WD_REPEATS_REGION"/>
    <property type="match status" value="1"/>
</dbReference>
<evidence type="ECO:0000256" key="4">
    <source>
        <dbReference type="SAM" id="MobiDB-lite"/>
    </source>
</evidence>
<dbReference type="SMART" id="SM00320">
    <property type="entry name" value="WD40"/>
    <property type="match status" value="3"/>
</dbReference>
<dbReference type="Gene3D" id="2.130.10.10">
    <property type="entry name" value="YVTN repeat-like/Quinoprotein amine dehydrogenase"/>
    <property type="match status" value="1"/>
</dbReference>
<feature type="compositionally biased region" description="Polar residues" evidence="4">
    <location>
        <begin position="25"/>
        <end position="39"/>
    </location>
</feature>
<keyword evidence="6" id="KW-1185">Reference proteome</keyword>
<name>A0ABR1J170_9AGAR</name>
<keyword evidence="1 3" id="KW-0853">WD repeat</keyword>
<feature type="region of interest" description="Disordered" evidence="4">
    <location>
        <begin position="1"/>
        <end position="42"/>
    </location>
</feature>
<dbReference type="InterPro" id="IPR036322">
    <property type="entry name" value="WD40_repeat_dom_sf"/>
</dbReference>
<gene>
    <name evidence="5" type="ORF">VKT23_014264</name>
</gene>
<dbReference type="SUPFAM" id="SSF50978">
    <property type="entry name" value="WD40 repeat-like"/>
    <property type="match status" value="1"/>
</dbReference>
<dbReference type="InterPro" id="IPR015943">
    <property type="entry name" value="WD40/YVTN_repeat-like_dom_sf"/>
</dbReference>
<dbReference type="PANTHER" id="PTHR19918">
    <property type="entry name" value="CELL DIVISION CYCLE 20 CDC20 FIZZY -RELATED"/>
    <property type="match status" value="1"/>
</dbReference>
<evidence type="ECO:0008006" key="7">
    <source>
        <dbReference type="Google" id="ProtNLM"/>
    </source>
</evidence>
<dbReference type="InterPro" id="IPR033010">
    <property type="entry name" value="Cdc20/Fizzy"/>
</dbReference>
<feature type="repeat" description="WD" evidence="3">
    <location>
        <begin position="402"/>
        <end position="434"/>
    </location>
</feature>